<reference evidence="2 3" key="1">
    <citation type="journal article" date="2015" name="Genome Announc.">
        <title>Complete Genome Sequencing of Stenotrophomonas acidaminiphila ZAC14D2_NAIMI4_2, a Multidrug-Resistant Strain Isolated from Sediments of a Polluted River in Mexico, Uncovers New Antibiotic Resistance Genes and a Novel Class-II Lasso Peptide Biosynthesis Gene Cluster.</title>
        <authorList>
            <person name="Vinuesa P."/>
            <person name="Ochoa-Sanchez L.E."/>
        </authorList>
    </citation>
    <scope>NUCLEOTIDE SEQUENCE [LARGE SCALE GENOMIC DNA]</scope>
    <source>
        <strain evidence="2 3">ZAC14D2_NAIMI4_2</strain>
    </source>
</reference>
<dbReference type="KEGG" id="sacz:AOT14_12740"/>
<sequence>MAILLMLIPISLILLGLAVAAFVWAVKRGQFDDLDTPALDILEDNDRPAPPAGDTHARAGEPSGRD</sequence>
<evidence type="ECO:0000313" key="3">
    <source>
        <dbReference type="Proteomes" id="UP000061010"/>
    </source>
</evidence>
<gene>
    <name evidence="2" type="ORF">AOT14_12740</name>
</gene>
<dbReference type="Proteomes" id="UP000061010">
    <property type="component" value="Chromosome"/>
</dbReference>
<dbReference type="EMBL" id="CP012900">
    <property type="protein sequence ID" value="ALJ27677.1"/>
    <property type="molecule type" value="Genomic_DNA"/>
</dbReference>
<dbReference type="NCBIfam" id="TIGR00847">
    <property type="entry name" value="ccoS"/>
    <property type="match status" value="1"/>
</dbReference>
<dbReference type="InterPro" id="IPR004714">
    <property type="entry name" value="Cyt_oxidase_maturation_cbb3"/>
</dbReference>
<feature type="compositionally biased region" description="Basic and acidic residues" evidence="1">
    <location>
        <begin position="55"/>
        <end position="66"/>
    </location>
</feature>
<dbReference type="OrthoDB" id="9802763at2"/>
<feature type="region of interest" description="Disordered" evidence="1">
    <location>
        <begin position="42"/>
        <end position="66"/>
    </location>
</feature>
<evidence type="ECO:0000313" key="2">
    <source>
        <dbReference type="EMBL" id="ALJ27677.1"/>
    </source>
</evidence>
<evidence type="ECO:0000256" key="1">
    <source>
        <dbReference type="SAM" id="MobiDB-lite"/>
    </source>
</evidence>
<organism evidence="2 3">
    <name type="scientific">Stenotrophomonas acidaminiphila</name>
    <dbReference type="NCBI Taxonomy" id="128780"/>
    <lineage>
        <taxon>Bacteria</taxon>
        <taxon>Pseudomonadati</taxon>
        <taxon>Pseudomonadota</taxon>
        <taxon>Gammaproteobacteria</taxon>
        <taxon>Lysobacterales</taxon>
        <taxon>Lysobacteraceae</taxon>
        <taxon>Stenotrophomonas</taxon>
    </lineage>
</organism>
<keyword evidence="3" id="KW-1185">Reference proteome</keyword>
<name>A0A0S1AY39_9GAMM</name>
<dbReference type="PANTHER" id="PTHR41532">
    <property type="entry name" value="FIXS PROTEIN"/>
    <property type="match status" value="1"/>
</dbReference>
<dbReference type="PANTHER" id="PTHR41532:SF1">
    <property type="entry name" value="FIXS PROTEIN"/>
    <property type="match status" value="1"/>
</dbReference>
<accession>A0A0S1AY39</accession>
<dbReference type="Pfam" id="PF03597">
    <property type="entry name" value="FixS"/>
    <property type="match status" value="1"/>
</dbReference>
<dbReference type="AlphaFoldDB" id="A0A0S1AY39"/>
<dbReference type="PATRIC" id="fig|128780.6.peg.1281"/>
<protein>
    <submittedName>
        <fullName evidence="2">Cytochrome oxidase maturation protein Cbb3</fullName>
    </submittedName>
</protein>
<dbReference type="RefSeq" id="WP_054664316.1">
    <property type="nucleotide sequence ID" value="NZ_CP125110.1"/>
</dbReference>
<proteinExistence type="predicted"/>